<dbReference type="AlphaFoldDB" id="B3PJ13"/>
<dbReference type="Proteomes" id="UP000001036">
    <property type="component" value="Chromosome"/>
</dbReference>
<sequence length="246" mass="26297">MSSPEFDIIFRGDIVIGHQVADVKNKLQQLFKTDAARVDALFTGRPLPLKRNLDEVSAHKYREILLKAGALVEVVAAGKFAPPTAPLRPASPAAAAPVKTGWTLAPVGTHLLEPSQRRLIQPLAVDTSHLSLRAQAGNLVDQAEVQPEPIAEVIIPALAVADLGADLLDADEKWELPLPEIELEDWGIAPPGIDLLTEDERTVVVPVVVDVSNIQLAPAGSDLGQLKSQQPPVNPDISHLTLVDNG</sequence>
<dbReference type="STRING" id="498211.CJA_0524"/>
<organism evidence="1 2">
    <name type="scientific">Cellvibrio japonicus (strain Ueda107)</name>
    <name type="common">Pseudomonas fluorescens subsp. cellulosa</name>
    <dbReference type="NCBI Taxonomy" id="498211"/>
    <lineage>
        <taxon>Bacteria</taxon>
        <taxon>Pseudomonadati</taxon>
        <taxon>Pseudomonadota</taxon>
        <taxon>Gammaproteobacteria</taxon>
        <taxon>Cellvibrionales</taxon>
        <taxon>Cellvibrionaceae</taxon>
        <taxon>Cellvibrio</taxon>
    </lineage>
</organism>
<dbReference type="KEGG" id="cja:CJA_0524"/>
<evidence type="ECO:0000313" key="1">
    <source>
        <dbReference type="EMBL" id="ACE84424.1"/>
    </source>
</evidence>
<dbReference type="RefSeq" id="WP_012486204.1">
    <property type="nucleotide sequence ID" value="NC_010995.1"/>
</dbReference>
<accession>B3PJ13</accession>
<dbReference type="eggNOG" id="COG3152">
    <property type="taxonomic scope" value="Bacteria"/>
</dbReference>
<gene>
    <name evidence="1" type="ordered locus">CJA_0524</name>
</gene>
<dbReference type="EMBL" id="CP000934">
    <property type="protein sequence ID" value="ACE84424.1"/>
    <property type="molecule type" value="Genomic_DNA"/>
</dbReference>
<proteinExistence type="predicted"/>
<evidence type="ECO:0000313" key="2">
    <source>
        <dbReference type="Proteomes" id="UP000001036"/>
    </source>
</evidence>
<protein>
    <submittedName>
        <fullName evidence="1">Uncharacterized protein</fullName>
    </submittedName>
</protein>
<name>B3PJ13_CELJU</name>
<reference evidence="1 2" key="1">
    <citation type="journal article" date="2008" name="J. Bacteriol.">
        <title>Insights into plant cell wall degradation from the genome sequence of the soil bacterium Cellvibrio japonicus.</title>
        <authorList>
            <person name="Deboy R.T."/>
            <person name="Mongodin E.F."/>
            <person name="Fouts D.E."/>
            <person name="Tailford L.E."/>
            <person name="Khouri H."/>
            <person name="Emerson J.B."/>
            <person name="Mohamoud Y."/>
            <person name="Watkins K."/>
            <person name="Henrissat B."/>
            <person name="Gilbert H.J."/>
            <person name="Nelson K.E."/>
        </authorList>
    </citation>
    <scope>NUCLEOTIDE SEQUENCE [LARGE SCALE GENOMIC DNA]</scope>
    <source>
        <strain evidence="1 2">Ueda107</strain>
    </source>
</reference>
<keyword evidence="2" id="KW-1185">Reference proteome</keyword>
<dbReference type="HOGENOM" id="CLU_088897_0_0_6"/>
<dbReference type="OrthoDB" id="6402943at2"/>